<evidence type="ECO:0000256" key="1">
    <source>
        <dbReference type="SAM" id="Coils"/>
    </source>
</evidence>
<reference evidence="2" key="1">
    <citation type="submission" date="2022-10" db="EMBL/GenBank/DDBJ databases">
        <title>Novel sulphate-reducing endosymbionts in the free-living metamonad Anaeramoeba.</title>
        <authorList>
            <person name="Jerlstrom-Hultqvist J."/>
            <person name="Cepicka I."/>
            <person name="Gallot-Lavallee L."/>
            <person name="Salas-Leiva D."/>
            <person name="Curtis B.A."/>
            <person name="Zahonova K."/>
            <person name="Pipaliya S."/>
            <person name="Dacks J."/>
            <person name="Roger A.J."/>
        </authorList>
    </citation>
    <scope>NUCLEOTIDE SEQUENCE</scope>
    <source>
        <strain evidence="2">BMAN</strain>
    </source>
</reference>
<feature type="coiled-coil region" evidence="1">
    <location>
        <begin position="198"/>
        <end position="290"/>
    </location>
</feature>
<dbReference type="OMA" id="HEKRYHA"/>
<accession>A0A9Q0LA56</accession>
<dbReference type="EMBL" id="JAPDFW010000111">
    <property type="protein sequence ID" value="KAJ5068958.1"/>
    <property type="molecule type" value="Genomic_DNA"/>
</dbReference>
<comment type="caution">
    <text evidence="2">The sequence shown here is derived from an EMBL/GenBank/DDBJ whole genome shotgun (WGS) entry which is preliminary data.</text>
</comment>
<dbReference type="AlphaFoldDB" id="A0A9Q0LA56"/>
<name>A0A9Q0LA56_ANAIG</name>
<organism evidence="2 3">
    <name type="scientific">Anaeramoeba ignava</name>
    <name type="common">Anaerobic marine amoeba</name>
    <dbReference type="NCBI Taxonomy" id="1746090"/>
    <lineage>
        <taxon>Eukaryota</taxon>
        <taxon>Metamonada</taxon>
        <taxon>Anaeramoebidae</taxon>
        <taxon>Anaeramoeba</taxon>
    </lineage>
</organism>
<sequence length="399" mass="47715">MKQRSLKLEISRNEDLKNLIDLNQKLDREQISQLKNEISSLKTMIKNDQENFQKQMEQRLLELRKINGILIDKNEKIQSLEDEVNELQFKIDNDNKRHGKAIVQLEEEIEKEKLQSEKLSKANSALSREFEDSIAKYSTQIEILKERVDDIEENAKKKRKNAKTKLIIEKTFELSRELNFEQQESQIKQVHSDYDTLSRMLNSKIQEIINNKKKIQNEQENEENMRKLIENFVEKNNEYILRIKELEETLKINHEKNNENEEKNRLLSELKEKESKYQDLLKELKKLQFEGEINRQESIRILNQLIKTRLENDSKEKDLNENAQNQNLKELVEKLINSFADSLIHVKKLENEKTEIEKGILSDEEMIKIQKMNTYSKEIEDDQFNLLYELERLNLLSKI</sequence>
<feature type="coiled-coil region" evidence="1">
    <location>
        <begin position="31"/>
        <end position="161"/>
    </location>
</feature>
<gene>
    <name evidence="2" type="ORF">M0811_12130</name>
</gene>
<protein>
    <submittedName>
        <fullName evidence="2">Uncharacterized protein</fullName>
    </submittedName>
</protein>
<proteinExistence type="predicted"/>
<keyword evidence="3" id="KW-1185">Reference proteome</keyword>
<keyword evidence="1" id="KW-0175">Coiled coil</keyword>
<dbReference type="Proteomes" id="UP001149090">
    <property type="component" value="Unassembled WGS sequence"/>
</dbReference>
<evidence type="ECO:0000313" key="2">
    <source>
        <dbReference type="EMBL" id="KAJ5068958.1"/>
    </source>
</evidence>
<evidence type="ECO:0000313" key="3">
    <source>
        <dbReference type="Proteomes" id="UP001149090"/>
    </source>
</evidence>